<proteinExistence type="predicted"/>
<feature type="transmembrane region" description="Helical" evidence="2">
    <location>
        <begin position="26"/>
        <end position="44"/>
    </location>
</feature>
<accession>A0AAE0ERG8</accession>
<keyword evidence="4" id="KW-1185">Reference proteome</keyword>
<dbReference type="EMBL" id="LGRX02034408">
    <property type="protein sequence ID" value="KAK3237891.1"/>
    <property type="molecule type" value="Genomic_DNA"/>
</dbReference>
<name>A0AAE0ERG8_9CHLO</name>
<keyword evidence="2" id="KW-0812">Transmembrane</keyword>
<evidence type="ECO:0000256" key="1">
    <source>
        <dbReference type="SAM" id="MobiDB-lite"/>
    </source>
</evidence>
<keyword evidence="2" id="KW-0472">Membrane</keyword>
<evidence type="ECO:0000313" key="4">
    <source>
        <dbReference type="Proteomes" id="UP001190700"/>
    </source>
</evidence>
<dbReference type="Proteomes" id="UP001190700">
    <property type="component" value="Unassembled WGS sequence"/>
</dbReference>
<reference evidence="3 4" key="1">
    <citation type="journal article" date="2015" name="Genome Biol. Evol.">
        <title>Comparative Genomics of a Bacterivorous Green Alga Reveals Evolutionary Causalities and Consequences of Phago-Mixotrophic Mode of Nutrition.</title>
        <authorList>
            <person name="Burns J.A."/>
            <person name="Paasch A."/>
            <person name="Narechania A."/>
            <person name="Kim E."/>
        </authorList>
    </citation>
    <scope>NUCLEOTIDE SEQUENCE [LARGE SCALE GENOMIC DNA]</scope>
    <source>
        <strain evidence="3 4">PLY_AMNH</strain>
    </source>
</reference>
<protein>
    <submittedName>
        <fullName evidence="3">Uncharacterized protein</fullName>
    </submittedName>
</protein>
<feature type="region of interest" description="Disordered" evidence="1">
    <location>
        <begin position="1"/>
        <end position="21"/>
    </location>
</feature>
<feature type="compositionally biased region" description="Basic and acidic residues" evidence="1">
    <location>
        <begin position="466"/>
        <end position="491"/>
    </location>
</feature>
<sequence length="620" mass="68225">MSSDEEQVAIRQGRARRKAQRSMRTTSLVGAVVSGCVSTLALVFKDKGGPQVTKAATAVGAASLLGFICRAGYAQKKLMTPDYSNPEEVKQFKQLMRHDMNAFLNRHRPEDVFGTFETFVAALQKLLQDKSFQTVLQNLNGDKLLKLMENDEITIAFRASFIKWARSTNRNASDAATKLIEMACKESERYFEKLVLLDADAKSAFVEALAKAASSATLNAIKRFLTDAAFGNLRRQALAATANTNAWHQLRTLLGLPVENGGRAMPTQGAADVAKWRGVGLVQLVAKEPQTGEPLFGLSGDGRSFTSVAPGSKAAGNLVADEGAVMMWRTLKQQGLDSYSLSMALEACGERIITFVAAALVCEKPIGQVAVQKMMLNELERALAKKYPNDTDRKKKEEKPMPMKTLCTSSNAAVDLFEKNKWTVITPFPANSAWTSSSANICPCMRILADHRAKVKALEKAHREAVEDMEKQVKSKREAKDEAEERKRQIEHPPLPPAESVVGEGGEVVMKPVASQPVDVELLQSQKQICAAAGEVLEYAEKAKESLLAEHASQEELLELRGNADLRDWLSSYRMLSDGQDFQRRLAESQECVLTFLKGSLHPSRDTAFQQELRDRLGSN</sequence>
<keyword evidence="2" id="KW-1133">Transmembrane helix</keyword>
<evidence type="ECO:0000256" key="2">
    <source>
        <dbReference type="SAM" id="Phobius"/>
    </source>
</evidence>
<organism evidence="3 4">
    <name type="scientific">Cymbomonas tetramitiformis</name>
    <dbReference type="NCBI Taxonomy" id="36881"/>
    <lineage>
        <taxon>Eukaryota</taxon>
        <taxon>Viridiplantae</taxon>
        <taxon>Chlorophyta</taxon>
        <taxon>Pyramimonadophyceae</taxon>
        <taxon>Pyramimonadales</taxon>
        <taxon>Pyramimonadaceae</taxon>
        <taxon>Cymbomonas</taxon>
    </lineage>
</organism>
<gene>
    <name evidence="3" type="ORF">CYMTET_52060</name>
</gene>
<feature type="region of interest" description="Disordered" evidence="1">
    <location>
        <begin position="466"/>
        <end position="502"/>
    </location>
</feature>
<comment type="caution">
    <text evidence="3">The sequence shown here is derived from an EMBL/GenBank/DDBJ whole genome shotgun (WGS) entry which is preliminary data.</text>
</comment>
<dbReference type="AlphaFoldDB" id="A0AAE0ERG8"/>
<evidence type="ECO:0000313" key="3">
    <source>
        <dbReference type="EMBL" id="KAK3237891.1"/>
    </source>
</evidence>